<feature type="domain" description="SPOR" evidence="2">
    <location>
        <begin position="148"/>
        <end position="224"/>
    </location>
</feature>
<dbReference type="Pfam" id="PF05036">
    <property type="entry name" value="SPOR"/>
    <property type="match status" value="1"/>
</dbReference>
<evidence type="ECO:0000259" key="2">
    <source>
        <dbReference type="PROSITE" id="PS51724"/>
    </source>
</evidence>
<feature type="compositionally biased region" description="Low complexity" evidence="1">
    <location>
        <begin position="67"/>
        <end position="79"/>
    </location>
</feature>
<dbReference type="GO" id="GO:0030428">
    <property type="term" value="C:cell septum"/>
    <property type="evidence" value="ECO:0007669"/>
    <property type="project" value="TreeGrafter"/>
</dbReference>
<dbReference type="InterPro" id="IPR052521">
    <property type="entry name" value="Cell_div_SPOR-domain"/>
</dbReference>
<dbReference type="OrthoDB" id="7069135at2"/>
<protein>
    <submittedName>
        <fullName evidence="3">DedD protein</fullName>
    </submittedName>
</protein>
<dbReference type="AlphaFoldDB" id="A0A1G9N4T8"/>
<dbReference type="GO" id="GO:0032506">
    <property type="term" value="P:cytokinetic process"/>
    <property type="evidence" value="ECO:0007669"/>
    <property type="project" value="TreeGrafter"/>
</dbReference>
<dbReference type="PANTHER" id="PTHR38687:SF1">
    <property type="entry name" value="CELL DIVISION PROTEIN DEDD"/>
    <property type="match status" value="1"/>
</dbReference>
<proteinExistence type="predicted"/>
<evidence type="ECO:0000313" key="4">
    <source>
        <dbReference type="Proteomes" id="UP000198654"/>
    </source>
</evidence>
<organism evidence="3 4">
    <name type="scientific">Modicisalibacter muralis</name>
    <dbReference type="NCBI Taxonomy" id="119000"/>
    <lineage>
        <taxon>Bacteria</taxon>
        <taxon>Pseudomonadati</taxon>
        <taxon>Pseudomonadota</taxon>
        <taxon>Gammaproteobacteria</taxon>
        <taxon>Oceanospirillales</taxon>
        <taxon>Halomonadaceae</taxon>
        <taxon>Modicisalibacter</taxon>
    </lineage>
</organism>
<feature type="region of interest" description="Disordered" evidence="1">
    <location>
        <begin position="29"/>
        <end position="153"/>
    </location>
</feature>
<dbReference type="Gene3D" id="3.30.70.1070">
    <property type="entry name" value="Sporulation related repeat"/>
    <property type="match status" value="1"/>
</dbReference>
<evidence type="ECO:0000256" key="1">
    <source>
        <dbReference type="SAM" id="MobiDB-lite"/>
    </source>
</evidence>
<dbReference type="STRING" id="119000.SAMN05661010_02637"/>
<reference evidence="3 4" key="1">
    <citation type="submission" date="2016-10" db="EMBL/GenBank/DDBJ databases">
        <authorList>
            <person name="de Groot N.N."/>
        </authorList>
    </citation>
    <scope>NUCLEOTIDE SEQUENCE [LARGE SCALE GENOMIC DNA]</scope>
    <source>
        <strain evidence="3 4">DSM 14789</strain>
    </source>
</reference>
<dbReference type="PROSITE" id="PS51724">
    <property type="entry name" value="SPOR"/>
    <property type="match status" value="1"/>
</dbReference>
<dbReference type="Proteomes" id="UP000198654">
    <property type="component" value="Unassembled WGS sequence"/>
</dbReference>
<name>A0A1G9N4T8_9GAMM</name>
<keyword evidence="4" id="KW-1185">Reference proteome</keyword>
<accession>A0A1G9N4T8</accession>
<dbReference type="GO" id="GO:0032153">
    <property type="term" value="C:cell division site"/>
    <property type="evidence" value="ECO:0007669"/>
    <property type="project" value="TreeGrafter"/>
</dbReference>
<dbReference type="RefSeq" id="WP_089729301.1">
    <property type="nucleotide sequence ID" value="NZ_FNGI01000007.1"/>
</dbReference>
<evidence type="ECO:0000313" key="3">
    <source>
        <dbReference type="EMBL" id="SDL81311.1"/>
    </source>
</evidence>
<dbReference type="GO" id="GO:0042834">
    <property type="term" value="F:peptidoglycan binding"/>
    <property type="evidence" value="ECO:0007669"/>
    <property type="project" value="InterPro"/>
</dbReference>
<dbReference type="EMBL" id="FNGI01000007">
    <property type="protein sequence ID" value="SDL81311.1"/>
    <property type="molecule type" value="Genomic_DNA"/>
</dbReference>
<dbReference type="InterPro" id="IPR007730">
    <property type="entry name" value="SPOR-like_dom"/>
</dbReference>
<dbReference type="PANTHER" id="PTHR38687">
    <property type="entry name" value="CELL DIVISION PROTEIN DEDD-RELATED"/>
    <property type="match status" value="1"/>
</dbReference>
<sequence>MKYGMRERISGAVILLALAVIFIPMLFDEPPERDERPEPVLTIEQPIDIDRQPVEEPEPPASLSDSQQPQALPPEAQLPMTEAPAPQSQNEQPTQAEAPPEPGPEPTQQNAGAEPEPEPEAQPEQAEKVDPIAELTSQAEPPSAMPPVAENGEWAVQVGSFGEPGNAERLEAQLDDQGFTAYRRPRDNDLTTVYVGPFGSSEAGEQARTVLKEKVNIQGLLIRIQEGE</sequence>
<gene>
    <name evidence="3" type="ORF">SAMN05661010_02637</name>
</gene>
<dbReference type="InterPro" id="IPR036680">
    <property type="entry name" value="SPOR-like_sf"/>
</dbReference>
<dbReference type="SUPFAM" id="SSF110997">
    <property type="entry name" value="Sporulation related repeat"/>
    <property type="match status" value="1"/>
</dbReference>